<dbReference type="GO" id="GO:0005524">
    <property type="term" value="F:ATP binding"/>
    <property type="evidence" value="ECO:0007669"/>
    <property type="project" value="UniProtKB-UniRule"/>
</dbReference>
<evidence type="ECO:0000313" key="3">
    <source>
        <dbReference type="EMBL" id="OOH93686.1"/>
    </source>
</evidence>
<sequence length="343" mass="40046">MILVLTTEAGDYSHPNFIQWLNYYKADYLILSGESIIKGDSKVKYNSEGLFVNNINLTKSVNVIFNRRWLTSSELSNLVPDEKLNKDFKNVIVKELYEFKDFFFHELSDALWIPNLENFYVNKLANLSIAKQASLSVPEFIVTNDKNKLLNFVKIHPYIITKAIGNFEVSYTEDSYAINSIYTKIVGESLIAKLPDTFHISIFQQYIKKKKEYRVLFFNNKCYPVELLSQENSFSLIDSRKSLNETSDKENFDREVRIVKGYLPVDLETKIGDFMNIINLNIGCIDLIEDENGEFYFLEVNPVGQISGYSHRANLNFKKEIVEFMIKTDREKNERKRNPIKYQ</sequence>
<feature type="domain" description="ATP-grasp" evidence="2">
    <location>
        <begin position="127"/>
        <end position="326"/>
    </location>
</feature>
<dbReference type="InterPro" id="IPR011761">
    <property type="entry name" value="ATP-grasp"/>
</dbReference>
<evidence type="ECO:0000313" key="4">
    <source>
        <dbReference type="Proteomes" id="UP000188947"/>
    </source>
</evidence>
<reference evidence="3 4" key="1">
    <citation type="submission" date="2016-11" db="EMBL/GenBank/DDBJ databases">
        <title>Genome sequence and comparative genomic analysis of clinical strain Elizabethkingia meningoseptica 61421 PRCM.</title>
        <authorList>
            <person name="Wang M."/>
            <person name="Hu S."/>
            <person name="Cao L."/>
            <person name="Jiang T."/>
            <person name="Zhou Y."/>
            <person name="Ming D."/>
        </authorList>
    </citation>
    <scope>NUCLEOTIDE SEQUENCE [LARGE SCALE GENOMIC DNA]</scope>
    <source>
        <strain evidence="3 4">61421 PRCM</strain>
    </source>
</reference>
<evidence type="ECO:0000256" key="1">
    <source>
        <dbReference type="PROSITE-ProRule" id="PRU00409"/>
    </source>
</evidence>
<dbReference type="Gene3D" id="3.30.470.20">
    <property type="entry name" value="ATP-grasp fold, B domain"/>
    <property type="match status" value="1"/>
</dbReference>
<proteinExistence type="predicted"/>
<dbReference type="STRING" id="238.BBD35_08990"/>
<keyword evidence="1" id="KW-0547">Nucleotide-binding</keyword>
<organism evidence="3 4">
    <name type="scientific">Elizabethkingia meningoseptica</name>
    <name type="common">Chryseobacterium meningosepticum</name>
    <dbReference type="NCBI Taxonomy" id="238"/>
    <lineage>
        <taxon>Bacteria</taxon>
        <taxon>Pseudomonadati</taxon>
        <taxon>Bacteroidota</taxon>
        <taxon>Flavobacteriia</taxon>
        <taxon>Flavobacteriales</taxon>
        <taxon>Weeksellaceae</taxon>
        <taxon>Elizabethkingia</taxon>
    </lineage>
</organism>
<dbReference type="RefSeq" id="WP_077564781.1">
    <property type="nucleotide sequence ID" value="NZ_CP016378.1"/>
</dbReference>
<gene>
    <name evidence="3" type="ORF">BMF97_14750</name>
</gene>
<evidence type="ECO:0000259" key="2">
    <source>
        <dbReference type="PROSITE" id="PS50975"/>
    </source>
</evidence>
<dbReference type="PANTHER" id="PTHR21621">
    <property type="entry name" value="RIBOSOMAL PROTEIN S6 MODIFICATION PROTEIN"/>
    <property type="match status" value="1"/>
</dbReference>
<keyword evidence="1" id="KW-0067">ATP-binding</keyword>
<dbReference type="SUPFAM" id="SSF56059">
    <property type="entry name" value="Glutathione synthetase ATP-binding domain-like"/>
    <property type="match status" value="1"/>
</dbReference>
<dbReference type="OrthoDB" id="583309at2"/>
<comment type="caution">
    <text evidence="3">The sequence shown here is derived from an EMBL/GenBank/DDBJ whole genome shotgun (WGS) entry which is preliminary data.</text>
</comment>
<dbReference type="GO" id="GO:0018169">
    <property type="term" value="F:ribosomal S6-glutamic acid ligase activity"/>
    <property type="evidence" value="ECO:0007669"/>
    <property type="project" value="TreeGrafter"/>
</dbReference>
<dbReference type="PROSITE" id="PS50975">
    <property type="entry name" value="ATP_GRASP"/>
    <property type="match status" value="1"/>
</dbReference>
<accession>A0A1T3FH75</accession>
<dbReference type="PANTHER" id="PTHR21621:SF0">
    <property type="entry name" value="BETA-CITRYLGLUTAMATE SYNTHASE B-RELATED"/>
    <property type="match status" value="1"/>
</dbReference>
<dbReference type="Proteomes" id="UP000188947">
    <property type="component" value="Unassembled WGS sequence"/>
</dbReference>
<dbReference type="AlphaFoldDB" id="A0A1T3FH75"/>
<name>A0A1T3FH75_ELIME</name>
<protein>
    <recommendedName>
        <fullName evidence="2">ATP-grasp domain-containing protein</fullName>
    </recommendedName>
</protein>
<keyword evidence="4" id="KW-1185">Reference proteome</keyword>
<dbReference type="GO" id="GO:0005737">
    <property type="term" value="C:cytoplasm"/>
    <property type="evidence" value="ECO:0007669"/>
    <property type="project" value="TreeGrafter"/>
</dbReference>
<dbReference type="GO" id="GO:0009432">
    <property type="term" value="P:SOS response"/>
    <property type="evidence" value="ECO:0007669"/>
    <property type="project" value="TreeGrafter"/>
</dbReference>
<dbReference type="GO" id="GO:0046872">
    <property type="term" value="F:metal ion binding"/>
    <property type="evidence" value="ECO:0007669"/>
    <property type="project" value="InterPro"/>
</dbReference>
<dbReference type="EMBL" id="MPOG01000016">
    <property type="protein sequence ID" value="OOH93686.1"/>
    <property type="molecule type" value="Genomic_DNA"/>
</dbReference>